<feature type="compositionally biased region" description="Basic and acidic residues" evidence="2">
    <location>
        <begin position="1040"/>
        <end position="1055"/>
    </location>
</feature>
<feature type="compositionally biased region" description="Acidic residues" evidence="2">
    <location>
        <begin position="649"/>
        <end position="658"/>
    </location>
</feature>
<feature type="compositionally biased region" description="Basic and acidic residues" evidence="2">
    <location>
        <begin position="1156"/>
        <end position="1166"/>
    </location>
</feature>
<feature type="region of interest" description="Disordered" evidence="2">
    <location>
        <begin position="926"/>
        <end position="1205"/>
    </location>
</feature>
<dbReference type="PROSITE" id="PS50889">
    <property type="entry name" value="S4"/>
    <property type="match status" value="1"/>
</dbReference>
<dbReference type="InterPro" id="IPR051176">
    <property type="entry name" value="Cent_Immune-Sig_Mod"/>
</dbReference>
<reference evidence="4 5" key="1">
    <citation type="submission" date="2014-11" db="EMBL/GenBank/DDBJ databases">
        <title>Genetic blueprint of the zoonotic pathogen Toxocara canis.</title>
        <authorList>
            <person name="Zhu X.-Q."/>
            <person name="Korhonen P.K."/>
            <person name="Cai H."/>
            <person name="Young N.D."/>
            <person name="Nejsum P."/>
            <person name="von Samson-Himmelstjerna G."/>
            <person name="Boag P.R."/>
            <person name="Tan P."/>
            <person name="Li Q."/>
            <person name="Min J."/>
            <person name="Yang Y."/>
            <person name="Wang X."/>
            <person name="Fang X."/>
            <person name="Hall R.S."/>
            <person name="Hofmann A."/>
            <person name="Sternberg P.W."/>
            <person name="Jex A.R."/>
            <person name="Gasser R.B."/>
        </authorList>
    </citation>
    <scope>NUCLEOTIDE SEQUENCE [LARGE SCALE GENOMIC DNA]</scope>
    <source>
        <strain evidence="4">PN_DK_2014</strain>
    </source>
</reference>
<dbReference type="OrthoDB" id="5877708at2759"/>
<protein>
    <recommendedName>
        <fullName evidence="3">FHA domain-containing protein</fullName>
    </recommendedName>
</protein>
<feature type="compositionally biased region" description="Low complexity" evidence="2">
    <location>
        <begin position="935"/>
        <end position="953"/>
    </location>
</feature>
<feature type="compositionally biased region" description="Polar residues" evidence="2">
    <location>
        <begin position="1178"/>
        <end position="1195"/>
    </location>
</feature>
<dbReference type="PROSITE" id="PS50006">
    <property type="entry name" value="FHA_DOMAIN"/>
    <property type="match status" value="1"/>
</dbReference>
<feature type="compositionally biased region" description="Basic and acidic residues" evidence="2">
    <location>
        <begin position="619"/>
        <end position="635"/>
    </location>
</feature>
<dbReference type="Gene3D" id="2.60.200.20">
    <property type="match status" value="1"/>
</dbReference>
<comment type="caution">
    <text evidence="4">The sequence shown here is derived from an EMBL/GenBank/DDBJ whole genome shotgun (WGS) entry which is preliminary data.</text>
</comment>
<feature type="compositionally biased region" description="Polar residues" evidence="2">
    <location>
        <begin position="970"/>
        <end position="1001"/>
    </location>
</feature>
<dbReference type="InterPro" id="IPR000253">
    <property type="entry name" value="FHA_dom"/>
</dbReference>
<feature type="compositionally biased region" description="Basic and acidic residues" evidence="2">
    <location>
        <begin position="1007"/>
        <end position="1018"/>
    </location>
</feature>
<evidence type="ECO:0000256" key="1">
    <source>
        <dbReference type="PROSITE-ProRule" id="PRU00182"/>
    </source>
</evidence>
<proteinExistence type="predicted"/>
<dbReference type="Proteomes" id="UP000031036">
    <property type="component" value="Unassembled WGS sequence"/>
</dbReference>
<evidence type="ECO:0000313" key="4">
    <source>
        <dbReference type="EMBL" id="KHN84832.1"/>
    </source>
</evidence>
<organism evidence="4 5">
    <name type="scientific">Toxocara canis</name>
    <name type="common">Canine roundworm</name>
    <dbReference type="NCBI Taxonomy" id="6265"/>
    <lineage>
        <taxon>Eukaryota</taxon>
        <taxon>Metazoa</taxon>
        <taxon>Ecdysozoa</taxon>
        <taxon>Nematoda</taxon>
        <taxon>Chromadorea</taxon>
        <taxon>Rhabditida</taxon>
        <taxon>Spirurina</taxon>
        <taxon>Ascaridomorpha</taxon>
        <taxon>Ascaridoidea</taxon>
        <taxon>Toxocaridae</taxon>
        <taxon>Toxocara</taxon>
    </lineage>
</organism>
<feature type="domain" description="FHA" evidence="3">
    <location>
        <begin position="13"/>
        <end position="70"/>
    </location>
</feature>
<dbReference type="PANTHER" id="PTHR15715">
    <property type="entry name" value="CENTROSOMAL PROTEIN OF 170 KDA"/>
    <property type="match status" value="1"/>
</dbReference>
<dbReference type="STRING" id="6265.A0A0B2VU18"/>
<feature type="compositionally biased region" description="Basic and acidic residues" evidence="2">
    <location>
        <begin position="659"/>
        <end position="677"/>
    </location>
</feature>
<evidence type="ECO:0000313" key="5">
    <source>
        <dbReference type="Proteomes" id="UP000031036"/>
    </source>
</evidence>
<feature type="compositionally biased region" description="Acidic residues" evidence="2">
    <location>
        <begin position="681"/>
        <end position="693"/>
    </location>
</feature>
<dbReference type="EMBL" id="JPKZ01000897">
    <property type="protein sequence ID" value="KHN84832.1"/>
    <property type="molecule type" value="Genomic_DNA"/>
</dbReference>
<dbReference type="PANTHER" id="PTHR15715:SF37">
    <property type="entry name" value="LD47843P"/>
    <property type="match status" value="1"/>
</dbReference>
<keyword evidence="5" id="KW-1185">Reference proteome</keyword>
<feature type="compositionally biased region" description="Basic and acidic residues" evidence="2">
    <location>
        <begin position="1109"/>
        <end position="1142"/>
    </location>
</feature>
<sequence>MLRRYWSDGLQSIPLSRAATTIGSADCHIVIPDDRLAPQHAIIEFNPISKTYWLKDVGSLSGTVCNGEPVYSKTKLNSGDVIRFGYGPEFVFEMNSTPELIKKRFHHCTACHSTSSLSVVGQDNFGNPEQGSEKLGVPIFSTADDRRVFPLQTSRRESLSIDESPPPIVQHPKQKVRIEQRVTATNDDQQKLPPKPNTRPISGLTRRAKLKQSVSPEMRKILASAQNVDSTRNDDDFNAPPPSDSSSNLGEIPEIKKKHYTCRSERLRQNPDASTWESTNNSLLQRLVQLQVELVKRDGEIMKLKKALTTNLNVAGQPNIRSGSIDSSWSLMPSNRTHHLPQLDRYTRKLGRSNTSVDLDFYRTILEVVRYELTSLSHKMSACPMKDYAEVFNAIVYALQEPLSYKLMDIENKCRDMLESKGYNEQQLERLHALFTEPSNEQIQPIIHQLEQILPVVRDAATIARESVRVCAIFTAWSRELGDRIRTDGLTSETLMQYADELHVRFGERFLASHWLPPSLIPLLRVSAIALRRHLEEKPLQKSHAAVNTDITTGHMKVFGNELNSMKNMNTEEIASGGGCRKNDNGYETKPLKETVEVLREKIHFLEHELQSCKSALVEKMKRESSPSVKAKEPGGESDTSIRAINEMEGSEIEGTNSDEDRDRDIVQEDDPYKEASTEPADSEPLDLEEENVNIEEVNCGSGRNRITKSILCVPDRHDDENIRNIVDETVASSAESDLNGKLKSGYVNSVNEGLNKEVTDNEQLLAQALTAKDDNLKSAETVQENATIKMQKLKEKGGTCSNLNDEKSFKKTVSYEQLDDSLNSDVSPIRKALNEKSSGTIEKTHAISMQDIWNDISSTIPQECDPFESNDSMDREPVSHGRPFSSTGRDSAYIGGLHFAQMDNNSPGSSAGDTGIAVQEARNEDDGVNHSEWDSSTQDSSVDSVYSDVPEVNESNNSNGPIGGIPEASESSFSKPTPINTSELNSDTVSSGRQSVSRFNDSCGGNDDKVGSPDRISKVCASTVKDLLLQRKNSNRGEVSGREGETADDQGRDDSEAESLPDTARRVVKQADLAGDDSSSKNTENRSSDAIRTNAQLTNSGNVEEDSREIGTGEHKDDGTKDDSPHPFEDAVSMTKEEQKNQSEVSIGAGLPANKSDHSDERIQEYARPVRPLSREQLGSTERTKVTEQNNGDVENQEGRYEAGNSEQQLEALLESISKFLGRRSATNRRDANEIPTVAADNANREHKLEELLSRIGQLGGDKIFCETCHRMKERDHSSRSSPYKGNGSFWFLNEFFQKCFQGSLF</sequence>
<feature type="region of interest" description="Disordered" evidence="2">
    <location>
        <begin position="862"/>
        <end position="890"/>
    </location>
</feature>
<feature type="compositionally biased region" description="Polar residues" evidence="2">
    <location>
        <begin position="1091"/>
        <end position="1103"/>
    </location>
</feature>
<name>A0A0B2VU18_TOXCA</name>
<evidence type="ECO:0000259" key="3">
    <source>
        <dbReference type="PROSITE" id="PS50006"/>
    </source>
</evidence>
<dbReference type="SMART" id="SM00240">
    <property type="entry name" value="FHA"/>
    <property type="match status" value="1"/>
</dbReference>
<dbReference type="CDD" id="cd00060">
    <property type="entry name" value="FHA"/>
    <property type="match status" value="1"/>
</dbReference>
<feature type="region of interest" description="Disordered" evidence="2">
    <location>
        <begin position="619"/>
        <end position="693"/>
    </location>
</feature>
<feature type="region of interest" description="Disordered" evidence="2">
    <location>
        <begin position="154"/>
        <end position="255"/>
    </location>
</feature>
<dbReference type="GO" id="GO:0003723">
    <property type="term" value="F:RNA binding"/>
    <property type="evidence" value="ECO:0007669"/>
    <property type="project" value="UniProtKB-KW"/>
</dbReference>
<accession>A0A0B2VU18</accession>
<keyword evidence="1" id="KW-0694">RNA-binding</keyword>
<dbReference type="InterPro" id="IPR008984">
    <property type="entry name" value="SMAD_FHA_dom_sf"/>
</dbReference>
<gene>
    <name evidence="4" type="ORF">Tcan_12741</name>
</gene>
<dbReference type="Pfam" id="PF00498">
    <property type="entry name" value="FHA"/>
    <property type="match status" value="1"/>
</dbReference>
<dbReference type="SUPFAM" id="SSF49879">
    <property type="entry name" value="SMAD/FHA domain"/>
    <property type="match status" value="1"/>
</dbReference>
<evidence type="ECO:0000256" key="2">
    <source>
        <dbReference type="SAM" id="MobiDB-lite"/>
    </source>
</evidence>